<reference evidence="1" key="1">
    <citation type="submission" date="2018-05" db="EMBL/GenBank/DDBJ databases">
        <authorList>
            <person name="Lanie J.A."/>
            <person name="Ng W.-L."/>
            <person name="Kazmierczak K.M."/>
            <person name="Andrzejewski T.M."/>
            <person name="Davidsen T.M."/>
            <person name="Wayne K.J."/>
            <person name="Tettelin H."/>
            <person name="Glass J.I."/>
            <person name="Rusch D."/>
            <person name="Podicherti R."/>
            <person name="Tsui H.-C.T."/>
            <person name="Winkler M.E."/>
        </authorList>
    </citation>
    <scope>NUCLEOTIDE SEQUENCE</scope>
</reference>
<gene>
    <name evidence="1" type="ORF">METZ01_LOCUS469984</name>
</gene>
<name>A0A383BBH0_9ZZZZ</name>
<evidence type="ECO:0000313" key="1">
    <source>
        <dbReference type="EMBL" id="SVE17130.1"/>
    </source>
</evidence>
<sequence length="25" mass="3039">MAQYLRNLFYKHALVFVSKKRNVIV</sequence>
<accession>A0A383BBH0</accession>
<proteinExistence type="predicted"/>
<organism evidence="1">
    <name type="scientific">marine metagenome</name>
    <dbReference type="NCBI Taxonomy" id="408172"/>
    <lineage>
        <taxon>unclassified sequences</taxon>
        <taxon>metagenomes</taxon>
        <taxon>ecological metagenomes</taxon>
    </lineage>
</organism>
<protein>
    <submittedName>
        <fullName evidence="1">Uncharacterized protein</fullName>
    </submittedName>
</protein>
<dbReference type="EMBL" id="UINC01198941">
    <property type="protein sequence ID" value="SVE17130.1"/>
    <property type="molecule type" value="Genomic_DNA"/>
</dbReference>
<dbReference type="AlphaFoldDB" id="A0A383BBH0"/>